<protein>
    <submittedName>
        <fullName evidence="9">Putative nuclease harbi1</fullName>
    </submittedName>
</protein>
<accession>A0A6B0VC08</accession>
<dbReference type="GO" id="GO:0016787">
    <property type="term" value="F:hydrolase activity"/>
    <property type="evidence" value="ECO:0007669"/>
    <property type="project" value="UniProtKB-KW"/>
</dbReference>
<name>A0A6B0VC08_IXORI</name>
<dbReference type="PANTHER" id="PTHR22930:SF269">
    <property type="entry name" value="NUCLEASE HARBI1-LIKE PROTEIN"/>
    <property type="match status" value="1"/>
</dbReference>
<dbReference type="InterPro" id="IPR027806">
    <property type="entry name" value="HARBI1_dom"/>
</dbReference>
<sequence length="418" mass="47963">MLHLNHRTKLLLRKKILILRKQREKRKWWVRPAWRRRHSESEFFTTMQRMREGDIEYFKKYYRMTPHQFDLILSLVDEDLRRQNLCREPICPAERLAMTLRYLSSGDLIQGIALSFRVGISTARLAVRVTCRALWTKLQPLYLAKPDTAAWLRVAEGFSRDWQFPNCVGAVDGKHIQIHAPSNSGSMYFNYKGTYSIVLMAIADSGYSFVVVDVGAYGKQSDGGVLKQSVFGKLLEQGRLGLPSDQLLPKTKLPAPCVFVGDEAFQLRPDFLRPYPGRGLEDDERIFNYRLSRARRCAENAFGILVTRWRILERKLGEQPQHAEELVKALCVLHNFLMAQNKGNENAYCGPGYADSMNGVGGRQGGQWRQDISQLPLQLARTLARNFAQVARGVRNLYKDYFSSSAGKVSWQQAVLQR</sequence>
<feature type="domain" description="DDE Tnp4" evidence="8">
    <location>
        <begin position="171"/>
        <end position="335"/>
    </location>
</feature>
<keyword evidence="7" id="KW-0539">Nucleus</keyword>
<evidence type="ECO:0000256" key="3">
    <source>
        <dbReference type="ARBA" id="ARBA00006958"/>
    </source>
</evidence>
<dbReference type="AlphaFoldDB" id="A0A6B0VC08"/>
<evidence type="ECO:0000256" key="7">
    <source>
        <dbReference type="ARBA" id="ARBA00023242"/>
    </source>
</evidence>
<proteinExistence type="inferred from homology"/>
<dbReference type="GO" id="GO:0004518">
    <property type="term" value="F:nuclease activity"/>
    <property type="evidence" value="ECO:0007669"/>
    <property type="project" value="UniProtKB-KW"/>
</dbReference>
<evidence type="ECO:0000256" key="4">
    <source>
        <dbReference type="ARBA" id="ARBA00022722"/>
    </source>
</evidence>
<keyword evidence="4" id="KW-0540">Nuclease</keyword>
<evidence type="ECO:0000256" key="1">
    <source>
        <dbReference type="ARBA" id="ARBA00001968"/>
    </source>
</evidence>
<evidence type="ECO:0000256" key="2">
    <source>
        <dbReference type="ARBA" id="ARBA00004123"/>
    </source>
</evidence>
<dbReference type="EMBL" id="GIFC01017183">
    <property type="protein sequence ID" value="MXU99266.1"/>
    <property type="molecule type" value="Transcribed_RNA"/>
</dbReference>
<evidence type="ECO:0000256" key="5">
    <source>
        <dbReference type="ARBA" id="ARBA00022723"/>
    </source>
</evidence>
<dbReference type="PANTHER" id="PTHR22930">
    <property type="match status" value="1"/>
</dbReference>
<evidence type="ECO:0000313" key="9">
    <source>
        <dbReference type="EMBL" id="MXU99266.1"/>
    </source>
</evidence>
<dbReference type="Pfam" id="PF13359">
    <property type="entry name" value="DDE_Tnp_4"/>
    <property type="match status" value="1"/>
</dbReference>
<keyword evidence="5" id="KW-0479">Metal-binding</keyword>
<evidence type="ECO:0000259" key="8">
    <source>
        <dbReference type="Pfam" id="PF13359"/>
    </source>
</evidence>
<reference evidence="9" key="1">
    <citation type="submission" date="2019-12" db="EMBL/GenBank/DDBJ databases">
        <title>An insight into the sialome of adult female Ixodes ricinus ticks feeding for 6 days.</title>
        <authorList>
            <person name="Perner J."/>
            <person name="Ribeiro J.M.C."/>
        </authorList>
    </citation>
    <scope>NUCLEOTIDE SEQUENCE</scope>
    <source>
        <strain evidence="9">Semi-engorged</strain>
        <tissue evidence="9">Salivary glands</tissue>
    </source>
</reference>
<organism evidence="9">
    <name type="scientific">Ixodes ricinus</name>
    <name type="common">Common tick</name>
    <name type="synonym">Acarus ricinus</name>
    <dbReference type="NCBI Taxonomy" id="34613"/>
    <lineage>
        <taxon>Eukaryota</taxon>
        <taxon>Metazoa</taxon>
        <taxon>Ecdysozoa</taxon>
        <taxon>Arthropoda</taxon>
        <taxon>Chelicerata</taxon>
        <taxon>Arachnida</taxon>
        <taxon>Acari</taxon>
        <taxon>Parasitiformes</taxon>
        <taxon>Ixodida</taxon>
        <taxon>Ixodoidea</taxon>
        <taxon>Ixodidae</taxon>
        <taxon>Ixodinae</taxon>
        <taxon>Ixodes</taxon>
    </lineage>
</organism>
<comment type="similarity">
    <text evidence="3">Belongs to the HARBI1 family.</text>
</comment>
<comment type="subcellular location">
    <subcellularLocation>
        <location evidence="2">Nucleus</location>
    </subcellularLocation>
</comment>
<evidence type="ECO:0000256" key="6">
    <source>
        <dbReference type="ARBA" id="ARBA00022801"/>
    </source>
</evidence>
<dbReference type="GO" id="GO:0005634">
    <property type="term" value="C:nucleus"/>
    <property type="evidence" value="ECO:0007669"/>
    <property type="project" value="UniProtKB-SubCell"/>
</dbReference>
<dbReference type="GO" id="GO:0046872">
    <property type="term" value="F:metal ion binding"/>
    <property type="evidence" value="ECO:0007669"/>
    <property type="project" value="UniProtKB-KW"/>
</dbReference>
<keyword evidence="6" id="KW-0378">Hydrolase</keyword>
<comment type="cofactor">
    <cofactor evidence="1">
        <name>a divalent metal cation</name>
        <dbReference type="ChEBI" id="CHEBI:60240"/>
    </cofactor>
</comment>
<dbReference type="InterPro" id="IPR045249">
    <property type="entry name" value="HARBI1-like"/>
</dbReference>